<evidence type="ECO:0000313" key="2">
    <source>
        <dbReference type="Proteomes" id="UP000637720"/>
    </source>
</evidence>
<sequence>MGIGILRNDVERLLANGTVENGSEDDHGFPPLLSEMFEQHFITKPQPWSGKAKEWN</sequence>
<gene>
    <name evidence="1" type="ORF">GCM10007043_13390</name>
</gene>
<name>A0A8J3BAY4_9BACI</name>
<comment type="caution">
    <text evidence="1">The sequence shown here is derived from an EMBL/GenBank/DDBJ whole genome shotgun (WGS) entry which is preliminary data.</text>
</comment>
<accession>A0A8J3BAY4</accession>
<evidence type="ECO:0000313" key="1">
    <source>
        <dbReference type="EMBL" id="GGK00663.1"/>
    </source>
</evidence>
<reference evidence="1" key="2">
    <citation type="submission" date="2020-09" db="EMBL/GenBank/DDBJ databases">
        <authorList>
            <person name="Sun Q."/>
            <person name="Ohkuma M."/>
        </authorList>
    </citation>
    <scope>NUCLEOTIDE SEQUENCE</scope>
    <source>
        <strain evidence="1">JCM 14719</strain>
    </source>
</reference>
<dbReference type="EMBL" id="BMOF01000023">
    <property type="protein sequence ID" value="GGK00663.1"/>
    <property type="molecule type" value="Genomic_DNA"/>
</dbReference>
<keyword evidence="2" id="KW-1185">Reference proteome</keyword>
<organism evidence="1 2">
    <name type="scientific">Calditerricola satsumensis</name>
    <dbReference type="NCBI Taxonomy" id="373054"/>
    <lineage>
        <taxon>Bacteria</taxon>
        <taxon>Bacillati</taxon>
        <taxon>Bacillota</taxon>
        <taxon>Bacilli</taxon>
        <taxon>Bacillales</taxon>
        <taxon>Bacillaceae</taxon>
        <taxon>Calditerricola</taxon>
    </lineage>
</organism>
<protein>
    <submittedName>
        <fullName evidence="1">Uncharacterized protein</fullName>
    </submittedName>
</protein>
<dbReference type="Proteomes" id="UP000637720">
    <property type="component" value="Unassembled WGS sequence"/>
</dbReference>
<reference evidence="1" key="1">
    <citation type="journal article" date="2014" name="Int. J. Syst. Evol. Microbiol.">
        <title>Complete genome sequence of Corynebacterium casei LMG S-19264T (=DSM 44701T), isolated from a smear-ripened cheese.</title>
        <authorList>
            <consortium name="US DOE Joint Genome Institute (JGI-PGF)"/>
            <person name="Walter F."/>
            <person name="Albersmeier A."/>
            <person name="Kalinowski J."/>
            <person name="Ruckert C."/>
        </authorList>
    </citation>
    <scope>NUCLEOTIDE SEQUENCE</scope>
    <source>
        <strain evidence="1">JCM 14719</strain>
    </source>
</reference>
<proteinExistence type="predicted"/>
<dbReference type="AlphaFoldDB" id="A0A8J3BAY4"/>